<dbReference type="Gene3D" id="1.10.1760.20">
    <property type="match status" value="1"/>
</dbReference>
<sequence length="172" mass="19210">MRIKIKEENRTKRIVYSGVIICIGIIANCFFTIKLPILKMGFGFVPSMLAAIVFGPLMGALINGTIDFISSIIFPVGPYFPGFTMSASIAGIIYGMFLYEKDINSKSLLKAIILKIIVINLIINTYWISLLTDKAFIVALIPRVSRDLIMIPVKLIVMKTLVHYLSNNEVFT</sequence>
<keyword evidence="1" id="KW-0812">Transmembrane</keyword>
<gene>
    <name evidence="2" type="ORF">OW763_09795</name>
</gene>
<accession>A0ABT4D060</accession>
<dbReference type="Proteomes" id="UP001078443">
    <property type="component" value="Unassembled WGS sequence"/>
</dbReference>
<dbReference type="InterPro" id="IPR024529">
    <property type="entry name" value="ECF_trnsprt_substrate-spec"/>
</dbReference>
<reference evidence="2" key="1">
    <citation type="submission" date="2022-12" db="EMBL/GenBank/DDBJ databases">
        <authorList>
            <person name="Wang J."/>
        </authorList>
    </citation>
    <scope>NUCLEOTIDE SEQUENCE</scope>
    <source>
        <strain evidence="2">HY-45-18</strain>
    </source>
</reference>
<name>A0ABT4D060_9CLOT</name>
<keyword evidence="1" id="KW-0472">Membrane</keyword>
<evidence type="ECO:0000313" key="2">
    <source>
        <dbReference type="EMBL" id="MCY6484631.1"/>
    </source>
</evidence>
<dbReference type="NCBIfam" id="TIGR04518">
    <property type="entry name" value="ECF_S_folT_fam"/>
    <property type="match status" value="1"/>
</dbReference>
<evidence type="ECO:0000256" key="1">
    <source>
        <dbReference type="SAM" id="Phobius"/>
    </source>
</evidence>
<keyword evidence="1" id="KW-1133">Transmembrane helix</keyword>
<feature type="transmembrane region" description="Helical" evidence="1">
    <location>
        <begin position="79"/>
        <end position="99"/>
    </location>
</feature>
<protein>
    <submittedName>
        <fullName evidence="2">Folate family ECF transporter S component</fullName>
    </submittedName>
</protein>
<feature type="transmembrane region" description="Helical" evidence="1">
    <location>
        <begin position="49"/>
        <end position="73"/>
    </location>
</feature>
<feature type="transmembrane region" description="Helical" evidence="1">
    <location>
        <begin position="14"/>
        <end position="37"/>
    </location>
</feature>
<keyword evidence="3" id="KW-1185">Reference proteome</keyword>
<evidence type="ECO:0000313" key="3">
    <source>
        <dbReference type="Proteomes" id="UP001078443"/>
    </source>
</evidence>
<feature type="transmembrane region" description="Helical" evidence="1">
    <location>
        <begin position="111"/>
        <end position="129"/>
    </location>
</feature>
<dbReference type="InterPro" id="IPR030949">
    <property type="entry name" value="ECF_S_folate_fam"/>
</dbReference>
<comment type="caution">
    <text evidence="2">The sequence shown here is derived from an EMBL/GenBank/DDBJ whole genome shotgun (WGS) entry which is preliminary data.</text>
</comment>
<dbReference type="Pfam" id="PF12822">
    <property type="entry name" value="ECF_trnsprt"/>
    <property type="match status" value="1"/>
</dbReference>
<organism evidence="2 3">
    <name type="scientific">Clostridium aestuarii</name>
    <dbReference type="NCBI Taxonomy" id="338193"/>
    <lineage>
        <taxon>Bacteria</taxon>
        <taxon>Bacillati</taxon>
        <taxon>Bacillota</taxon>
        <taxon>Clostridia</taxon>
        <taxon>Eubacteriales</taxon>
        <taxon>Clostridiaceae</taxon>
        <taxon>Clostridium</taxon>
    </lineage>
</organism>
<proteinExistence type="predicted"/>
<dbReference type="RefSeq" id="WP_268040937.1">
    <property type="nucleotide sequence ID" value="NZ_JAPQER010000003.1"/>
</dbReference>
<dbReference type="EMBL" id="JAPQER010000003">
    <property type="protein sequence ID" value="MCY6484631.1"/>
    <property type="molecule type" value="Genomic_DNA"/>
</dbReference>